<dbReference type="PANTHER" id="PTHR37947">
    <property type="entry name" value="BLL2462 PROTEIN"/>
    <property type="match status" value="1"/>
</dbReference>
<sequence length="395" mass="43900">MTLSLRIRASQSRSWNSPMRLYFSVVVVPEITAKVGQDLVIVLDTSGSMNLVDIDVNQVDPSLIEGYGVVDGKEVVYLKDRVGARRIDTALEALRKVLEELDPSSRITLITFSDSVRVICRGVSPSTSLEYLDHIGPEGNTSLYQAISTALELTTKNTSKVIIITDGYPTDVEDPRRYRSLKFPPFVQIVPIGVGEYNASILSALADITNGRYYHAESMSEVLEVLKTETTGPVAAKETVLKCESDLKVNLVNFQGFPVFLGSVEGVIKVFGYVEVPPNYSGKVLNLRVEYVDPVDGERKVEQGEITLSPARSQEDFRSGLNSSVVTEVNYYQKLREVLETLNSGDPVEVTRRVAELSQLAEKTKRTDLIEETKRLTRLNDLRSLSSEVTKRLRS</sequence>
<dbReference type="Pfam" id="PF13519">
    <property type="entry name" value="VWA_2"/>
    <property type="match status" value="1"/>
</dbReference>
<dbReference type="AlphaFoldDB" id="H2C5N1"/>
<proteinExistence type="predicted"/>
<dbReference type="InterPro" id="IPR036465">
    <property type="entry name" value="vWFA_dom_sf"/>
</dbReference>
<dbReference type="STRING" id="671065.MetMK1DRAFT_00018540"/>
<evidence type="ECO:0000313" key="3">
    <source>
        <dbReference type="Proteomes" id="UP000003980"/>
    </source>
</evidence>
<dbReference type="Gene3D" id="3.40.50.410">
    <property type="entry name" value="von Willebrand factor, type A domain"/>
    <property type="match status" value="1"/>
</dbReference>
<keyword evidence="3" id="KW-1185">Reference proteome</keyword>
<dbReference type="InterPro" id="IPR002035">
    <property type="entry name" value="VWF_A"/>
</dbReference>
<dbReference type="InterPro" id="IPR040929">
    <property type="entry name" value="ArnB_C"/>
</dbReference>
<name>H2C5N1_9CREN</name>
<dbReference type="PANTHER" id="PTHR37947:SF1">
    <property type="entry name" value="BLL2462 PROTEIN"/>
    <property type="match status" value="1"/>
</dbReference>
<evidence type="ECO:0000313" key="2">
    <source>
        <dbReference type="EMBL" id="EHP69108.1"/>
    </source>
</evidence>
<dbReference type="EMBL" id="JH597768">
    <property type="protein sequence ID" value="EHP69108.1"/>
    <property type="molecule type" value="Genomic_DNA"/>
</dbReference>
<dbReference type="eggNOG" id="arCOG02900">
    <property type="taxonomic scope" value="Archaea"/>
</dbReference>
<evidence type="ECO:0000259" key="1">
    <source>
        <dbReference type="PROSITE" id="PS50234"/>
    </source>
</evidence>
<dbReference type="SUPFAM" id="SSF53300">
    <property type="entry name" value="vWA-like"/>
    <property type="match status" value="1"/>
</dbReference>
<dbReference type="PROSITE" id="PS50234">
    <property type="entry name" value="VWFA"/>
    <property type="match status" value="1"/>
</dbReference>
<accession>H2C5N1</accession>
<protein>
    <submittedName>
        <fullName evidence="2">Uncharacterized protein with a von Willebrand factor type A (VWA) domain</fullName>
    </submittedName>
</protein>
<dbReference type="Proteomes" id="UP000003980">
    <property type="component" value="Unassembled WGS sequence"/>
</dbReference>
<reference evidence="2 3" key="1">
    <citation type="submission" date="2012-01" db="EMBL/GenBank/DDBJ databases">
        <title>Improved High-Quality Draft sequence of Metallosphaera yellowstonensis MK1.</title>
        <authorList>
            <consortium name="US DOE Joint Genome Institute"/>
            <person name="Lucas S."/>
            <person name="Han J."/>
            <person name="Cheng J.-F."/>
            <person name="Goodwin L."/>
            <person name="Pitluck S."/>
            <person name="Peters L."/>
            <person name="Teshima H."/>
            <person name="Detter J.C."/>
            <person name="Han C."/>
            <person name="Tapia R."/>
            <person name="Land M."/>
            <person name="Hauser L."/>
            <person name="Kyrpides N."/>
            <person name="Kozubal M."/>
            <person name="Macur R.E."/>
            <person name="Jay Z."/>
            <person name="Inskeep W."/>
            <person name="Woyke T."/>
        </authorList>
    </citation>
    <scope>NUCLEOTIDE SEQUENCE [LARGE SCALE GENOMIC DNA]</scope>
    <source>
        <strain evidence="2 3">MK1</strain>
    </source>
</reference>
<feature type="domain" description="VWFA" evidence="1">
    <location>
        <begin position="38"/>
        <end position="230"/>
    </location>
</feature>
<gene>
    <name evidence="2" type="ORF">MetMK1DRAFT_00018540</name>
</gene>
<dbReference type="Pfam" id="PF18677">
    <property type="entry name" value="ArnB_C"/>
    <property type="match status" value="1"/>
</dbReference>
<dbReference type="SMART" id="SM00327">
    <property type="entry name" value="VWA"/>
    <property type="match status" value="1"/>
</dbReference>
<organism evidence="2 3">
    <name type="scientific">Metallosphaera yellowstonensis MK1</name>
    <dbReference type="NCBI Taxonomy" id="671065"/>
    <lineage>
        <taxon>Archaea</taxon>
        <taxon>Thermoproteota</taxon>
        <taxon>Thermoprotei</taxon>
        <taxon>Sulfolobales</taxon>
        <taxon>Sulfolobaceae</taxon>
        <taxon>Metallosphaera</taxon>
    </lineage>
</organism>
<dbReference type="HOGENOM" id="CLU_058577_0_0_2"/>